<reference evidence="1" key="2">
    <citation type="submission" date="2025-09" db="UniProtKB">
        <authorList>
            <consortium name="Ensembl"/>
        </authorList>
    </citation>
    <scope>IDENTIFICATION</scope>
</reference>
<accession>A0A8C1GCT6</accession>
<protein>
    <submittedName>
        <fullName evidence="1">Uncharacterized protein</fullName>
    </submittedName>
</protein>
<evidence type="ECO:0000313" key="1">
    <source>
        <dbReference type="Ensembl" id="ENSCCRP00010006936.1"/>
    </source>
</evidence>
<organism evidence="1 2">
    <name type="scientific">Cyprinus carpio</name>
    <name type="common">Common carp</name>
    <dbReference type="NCBI Taxonomy" id="7962"/>
    <lineage>
        <taxon>Eukaryota</taxon>
        <taxon>Metazoa</taxon>
        <taxon>Chordata</taxon>
        <taxon>Craniata</taxon>
        <taxon>Vertebrata</taxon>
        <taxon>Euteleostomi</taxon>
        <taxon>Actinopterygii</taxon>
        <taxon>Neopterygii</taxon>
        <taxon>Teleostei</taxon>
        <taxon>Ostariophysi</taxon>
        <taxon>Cypriniformes</taxon>
        <taxon>Cyprinidae</taxon>
        <taxon>Cyprininae</taxon>
        <taxon>Cyprinus</taxon>
    </lineage>
</organism>
<dbReference type="AlphaFoldDB" id="A0A8C1GCT6"/>
<dbReference type="Ensembl" id="ENSCCRT00010007494.1">
    <property type="protein sequence ID" value="ENSCCRP00010006936.1"/>
    <property type="gene ID" value="ENSCCRG00010002899.1"/>
</dbReference>
<dbReference type="Proteomes" id="UP000694427">
    <property type="component" value="Unplaced"/>
</dbReference>
<reference evidence="1" key="1">
    <citation type="submission" date="2025-08" db="UniProtKB">
        <authorList>
            <consortium name="Ensembl"/>
        </authorList>
    </citation>
    <scope>IDENTIFICATION</scope>
</reference>
<name>A0A8C1GCT6_CYPCA</name>
<evidence type="ECO:0000313" key="2">
    <source>
        <dbReference type="Proteomes" id="UP000694427"/>
    </source>
</evidence>
<proteinExistence type="predicted"/>
<sequence>MSPLQTVTCIATVPDLGGVPPSTAVRINVSCFCCSRSNSLSNTNSTFLRKCSLFCITYDCTEFTPISAS</sequence>
<keyword evidence="2" id="KW-1185">Reference proteome</keyword>